<reference evidence="3" key="1">
    <citation type="submission" date="2016-01" db="EMBL/GenBank/DDBJ databases">
        <title>Draft genome sequence of Thermodesulfovibrio aggregans strain TGE-P1.</title>
        <authorList>
            <person name="Sekiguchi Y."/>
            <person name="Ohashi A."/>
            <person name="Matsuura N."/>
            <person name="Tourlousse M.D."/>
        </authorList>
    </citation>
    <scope>NUCLEOTIDE SEQUENCE [LARGE SCALE GENOMIC DNA]</scope>
    <source>
        <strain evidence="3">TGE-P1</strain>
    </source>
</reference>
<name>A0A0U9HYY9_9BACT</name>
<feature type="domain" description="Magnetosome protein MamS/MamX" evidence="1">
    <location>
        <begin position="28"/>
        <end position="99"/>
    </location>
</feature>
<evidence type="ECO:0000259" key="1">
    <source>
        <dbReference type="Pfam" id="PF26390"/>
    </source>
</evidence>
<sequence>MIFLITLTTSSWSQEFEESYDPNTEIAIKGKIAEVIQRNHGPVVIGIVKNDRIYHVITAPGWYIEQEKINLNMGDEVVVHGSKFFSKKGELFLIARAIHNISTGKIYLFRDENMKPRWRGGRQHRKKYWNSIIQ</sequence>
<evidence type="ECO:0000313" key="2">
    <source>
        <dbReference type="EMBL" id="GAQ95637.1"/>
    </source>
</evidence>
<organism evidence="2 3">
    <name type="scientific">Thermodesulfovibrio aggregans</name>
    <dbReference type="NCBI Taxonomy" id="86166"/>
    <lineage>
        <taxon>Bacteria</taxon>
        <taxon>Pseudomonadati</taxon>
        <taxon>Nitrospirota</taxon>
        <taxon>Thermodesulfovibrionia</taxon>
        <taxon>Thermodesulfovibrionales</taxon>
        <taxon>Thermodesulfovibrionaceae</taxon>
        <taxon>Thermodesulfovibrio</taxon>
    </lineage>
</organism>
<dbReference type="InterPro" id="IPR058837">
    <property type="entry name" value="MamS_MamX_dom"/>
</dbReference>
<protein>
    <recommendedName>
        <fullName evidence="1">Magnetosome protein MamS/MamX domain-containing protein</fullName>
    </recommendedName>
</protein>
<accession>A0A0U9HYY9</accession>
<comment type="caution">
    <text evidence="2">The sequence shown here is derived from an EMBL/GenBank/DDBJ whole genome shotgun (WGS) entry which is preliminary data.</text>
</comment>
<dbReference type="STRING" id="86166.TAGGR_3110"/>
<dbReference type="AlphaFoldDB" id="A0A0U9HYY9"/>
<dbReference type="EMBL" id="BCNO01000003">
    <property type="protein sequence ID" value="GAQ95637.1"/>
    <property type="molecule type" value="Genomic_DNA"/>
</dbReference>
<evidence type="ECO:0000313" key="3">
    <source>
        <dbReference type="Proteomes" id="UP000054976"/>
    </source>
</evidence>
<dbReference type="Pfam" id="PF26390">
    <property type="entry name" value="MamS_MamX"/>
    <property type="match status" value="1"/>
</dbReference>
<gene>
    <name evidence="2" type="ORF">TAGGR_3110</name>
</gene>
<dbReference type="Proteomes" id="UP000054976">
    <property type="component" value="Unassembled WGS sequence"/>
</dbReference>
<proteinExistence type="predicted"/>
<keyword evidence="3" id="KW-1185">Reference proteome</keyword>